<name>A0ABT9Y073_9BACI</name>
<dbReference type="Proteomes" id="UP001224122">
    <property type="component" value="Unassembled WGS sequence"/>
</dbReference>
<dbReference type="RefSeq" id="WP_307412362.1">
    <property type="nucleotide sequence ID" value="NZ_JAUSTW010000008.1"/>
</dbReference>
<dbReference type="SMART" id="SM00939">
    <property type="entry name" value="PepX_C"/>
    <property type="match status" value="1"/>
</dbReference>
<dbReference type="PANTHER" id="PTHR43056">
    <property type="entry name" value="PEPTIDASE S9 PROLYL OLIGOPEPTIDASE"/>
    <property type="match status" value="1"/>
</dbReference>
<dbReference type="Gene3D" id="2.60.120.260">
    <property type="entry name" value="Galactose-binding domain-like"/>
    <property type="match status" value="1"/>
</dbReference>
<dbReference type="Pfam" id="PF02129">
    <property type="entry name" value="Peptidase_S15"/>
    <property type="match status" value="1"/>
</dbReference>
<dbReference type="NCBIfam" id="TIGR00976">
    <property type="entry name" value="CocE_NonD"/>
    <property type="match status" value="1"/>
</dbReference>
<keyword evidence="1 3" id="KW-0378">Hydrolase</keyword>
<dbReference type="Gene3D" id="3.40.50.1820">
    <property type="entry name" value="alpha/beta hydrolase"/>
    <property type="match status" value="1"/>
</dbReference>
<dbReference type="Gene3D" id="1.10.3020.10">
    <property type="entry name" value="alpha-amino acid ester hydrolase ( Helical cap domain)"/>
    <property type="match status" value="1"/>
</dbReference>
<dbReference type="InterPro" id="IPR008979">
    <property type="entry name" value="Galactose-bd-like_sf"/>
</dbReference>
<feature type="domain" description="Xaa-Pro dipeptidyl-peptidase C-terminal" evidence="2">
    <location>
        <begin position="321"/>
        <end position="572"/>
    </location>
</feature>
<comment type="caution">
    <text evidence="3">The sequence shown here is derived from an EMBL/GenBank/DDBJ whole genome shotgun (WGS) entry which is preliminary data.</text>
</comment>
<proteinExistence type="predicted"/>
<evidence type="ECO:0000313" key="4">
    <source>
        <dbReference type="Proteomes" id="UP001224122"/>
    </source>
</evidence>
<dbReference type="InterPro" id="IPR050585">
    <property type="entry name" value="Xaa-Pro_dipeptidyl-ppase/CocE"/>
</dbReference>
<dbReference type="EMBL" id="JAUSTW010000008">
    <property type="protein sequence ID" value="MDQ0201230.1"/>
    <property type="molecule type" value="Genomic_DNA"/>
</dbReference>
<dbReference type="SUPFAM" id="SSF53474">
    <property type="entry name" value="alpha/beta-Hydrolases"/>
    <property type="match status" value="1"/>
</dbReference>
<dbReference type="InterPro" id="IPR013736">
    <property type="entry name" value="Xaa-Pro_dipept_C"/>
</dbReference>
<protein>
    <submittedName>
        <fullName evidence="3">CocE/NonD family hydrolase</fullName>
    </submittedName>
</protein>
<dbReference type="InterPro" id="IPR005674">
    <property type="entry name" value="CocE/Ser_esterase"/>
</dbReference>
<dbReference type="PANTHER" id="PTHR43056:SF10">
    <property type="entry name" value="COCE_NOND FAMILY, PUTATIVE (AFU_ORTHOLOGUE AFUA_7G00600)-RELATED"/>
    <property type="match status" value="1"/>
</dbReference>
<evidence type="ECO:0000259" key="2">
    <source>
        <dbReference type="SMART" id="SM00939"/>
    </source>
</evidence>
<reference evidence="3 4" key="1">
    <citation type="submission" date="2023-07" db="EMBL/GenBank/DDBJ databases">
        <title>Genomic Encyclopedia of Type Strains, Phase IV (KMG-IV): sequencing the most valuable type-strain genomes for metagenomic binning, comparative biology and taxonomic classification.</title>
        <authorList>
            <person name="Goeker M."/>
        </authorList>
    </citation>
    <scope>NUCLEOTIDE SEQUENCE [LARGE SCALE GENOMIC DNA]</scope>
    <source>
        <strain evidence="3 4">DSM 27594</strain>
    </source>
</reference>
<evidence type="ECO:0000256" key="1">
    <source>
        <dbReference type="ARBA" id="ARBA00022801"/>
    </source>
</evidence>
<dbReference type="InterPro" id="IPR029058">
    <property type="entry name" value="AB_hydrolase_fold"/>
</dbReference>
<dbReference type="InterPro" id="IPR000383">
    <property type="entry name" value="Xaa-Pro-like_dom"/>
</dbReference>
<organism evidence="3 4">
    <name type="scientific">Neobacillus ginsengisoli</name>
    <dbReference type="NCBI Taxonomy" id="904295"/>
    <lineage>
        <taxon>Bacteria</taxon>
        <taxon>Bacillati</taxon>
        <taxon>Bacillota</taxon>
        <taxon>Bacilli</taxon>
        <taxon>Bacillales</taxon>
        <taxon>Bacillaceae</taxon>
        <taxon>Neobacillus</taxon>
    </lineage>
</organism>
<keyword evidence="4" id="KW-1185">Reference proteome</keyword>
<accession>A0ABT9Y073</accession>
<evidence type="ECO:0000313" key="3">
    <source>
        <dbReference type="EMBL" id="MDQ0201230.1"/>
    </source>
</evidence>
<gene>
    <name evidence="3" type="ORF">J2S10_004436</name>
</gene>
<dbReference type="SUPFAM" id="SSF49785">
    <property type="entry name" value="Galactose-binding domain-like"/>
    <property type="match status" value="1"/>
</dbReference>
<dbReference type="GO" id="GO:0016787">
    <property type="term" value="F:hydrolase activity"/>
    <property type="evidence" value="ECO:0007669"/>
    <property type="project" value="UniProtKB-KW"/>
</dbReference>
<dbReference type="Pfam" id="PF08530">
    <property type="entry name" value="PepX_C"/>
    <property type="match status" value="1"/>
</dbReference>
<sequence>MKPFQIIVEKNVPCMMRDGVILYADIYRPNREGKFPVLVTRLPYSKDHPYYSHRYLDTNRLVENEFVVIIQDVRGRFQSEGEFRSFRQEADDGYDTIEWAASLPYSIGKVGMFGLSYYGYTQLLAATKKPPHLAAIFPAMTLNDQRTGVSYRNGAYLPGLTETWTLESIVPDLLRRKYAKPEERKEAMRKLADYLNRMGDLYRFTPVNKWPPLMELEVAGYFFEELSHPPEDEDYWKQSSIADKYEDLQIPAYHLGGWYDCFIGPTLTNYMEMAKAGHHQKLIVGPWGHGYFASVQGESYFGVHASGDWIDLEQDITDLHIRWFNHWLKGIDTGLETEPPVKIFVMGINQWRDELEWPLKRTQYTNFYLHSCGKANTKNGAGLLLMIPPVDENPDSFIYDPKNPVPTKGGRTLFAGPLTMGPFNQREIEERLDVLVYSTEPLTDSVEVTGPVKMKLWASSDAKDTDFTAKLVDKAPNGKALILAEGIVNSKYRNGFRPEKELKGEVVEFDIDLWAISNVFLTGHRITLEISSSSFPQYLPNPNTGESLNESSKTIKAKQTIYHNEQYPSHLILPIVPMKKS</sequence>